<dbReference type="PANTHER" id="PTHR33387">
    <property type="entry name" value="RMLC-LIKE JELLY ROLL FOLD PROTEIN"/>
    <property type="match status" value="1"/>
</dbReference>
<dbReference type="InterPro" id="IPR011051">
    <property type="entry name" value="RmlC_Cupin_sf"/>
</dbReference>
<dbReference type="PANTHER" id="PTHR33387:SF3">
    <property type="entry name" value="DUF985 DOMAIN-CONTAINING PROTEIN"/>
    <property type="match status" value="1"/>
</dbReference>
<dbReference type="InterPro" id="IPR009327">
    <property type="entry name" value="Cupin_DUF985"/>
</dbReference>
<reference evidence="2 3" key="1">
    <citation type="submission" date="2021-01" db="EMBL/GenBank/DDBJ databases">
        <title>Whole genome shotgun sequence of Microbispora corallina NBRC 16416.</title>
        <authorList>
            <person name="Komaki H."/>
            <person name="Tamura T."/>
        </authorList>
    </citation>
    <scope>NUCLEOTIDE SEQUENCE [LARGE SCALE GENOMIC DNA]</scope>
    <source>
        <strain evidence="2 3">NBRC 16416</strain>
    </source>
</reference>
<dbReference type="InterPro" id="IPR039935">
    <property type="entry name" value="YML079W-like"/>
</dbReference>
<dbReference type="InterPro" id="IPR014710">
    <property type="entry name" value="RmlC-like_jellyroll"/>
</dbReference>
<name>A0ABQ4G2E1_9ACTN</name>
<comment type="caution">
    <text evidence="2">The sequence shown here is derived from an EMBL/GenBank/DDBJ whole genome shotgun (WGS) entry which is preliminary data.</text>
</comment>
<dbReference type="Proteomes" id="UP000603904">
    <property type="component" value="Unassembled WGS sequence"/>
</dbReference>
<keyword evidence="3" id="KW-1185">Reference proteome</keyword>
<dbReference type="CDD" id="cd06121">
    <property type="entry name" value="cupin_YML079wp"/>
    <property type="match status" value="1"/>
</dbReference>
<sequence>MRVMTLAGLPGGPSVPAADDAEALRVAAASFTGPEPVVAVDDDGRVRFLRRDVTGAFVAVQERPPVAEALGLLPHPEGGWYRETWRTAAGVEPPGYGGRRSTATGIYFLLQPGEESVWHSVRSDEVWFWHRGGPLALVLGGAGGRPGAETVITLGPDVEDGQVPQALVPASTWQAARPAGAEGVLVSCVVSPGFDFADFTAL</sequence>
<evidence type="ECO:0000259" key="1">
    <source>
        <dbReference type="Pfam" id="PF06172"/>
    </source>
</evidence>
<dbReference type="EMBL" id="BOOC01000020">
    <property type="protein sequence ID" value="GIH41215.1"/>
    <property type="molecule type" value="Genomic_DNA"/>
</dbReference>
<dbReference type="Gene3D" id="2.60.120.10">
    <property type="entry name" value="Jelly Rolls"/>
    <property type="match status" value="1"/>
</dbReference>
<organism evidence="2 3">
    <name type="scientific">Microbispora corallina</name>
    <dbReference type="NCBI Taxonomy" id="83302"/>
    <lineage>
        <taxon>Bacteria</taxon>
        <taxon>Bacillati</taxon>
        <taxon>Actinomycetota</taxon>
        <taxon>Actinomycetes</taxon>
        <taxon>Streptosporangiales</taxon>
        <taxon>Streptosporangiaceae</taxon>
        <taxon>Microbispora</taxon>
    </lineage>
</organism>
<evidence type="ECO:0000313" key="2">
    <source>
        <dbReference type="EMBL" id="GIH41215.1"/>
    </source>
</evidence>
<dbReference type="SUPFAM" id="SSF51182">
    <property type="entry name" value="RmlC-like cupins"/>
    <property type="match status" value="1"/>
</dbReference>
<dbReference type="RefSeq" id="WP_204058574.1">
    <property type="nucleotide sequence ID" value="NZ_BAAAGP010000012.1"/>
</dbReference>
<proteinExistence type="predicted"/>
<protein>
    <recommendedName>
        <fullName evidence="1">DUF985 domain-containing protein</fullName>
    </recommendedName>
</protein>
<evidence type="ECO:0000313" key="3">
    <source>
        <dbReference type="Proteomes" id="UP000603904"/>
    </source>
</evidence>
<gene>
    <name evidence="2" type="ORF">Mco01_42150</name>
</gene>
<feature type="domain" description="DUF985" evidence="1">
    <location>
        <begin position="67"/>
        <end position="200"/>
    </location>
</feature>
<accession>A0ABQ4G2E1</accession>
<dbReference type="Pfam" id="PF06172">
    <property type="entry name" value="Cupin_5"/>
    <property type="match status" value="1"/>
</dbReference>